<dbReference type="HOGENOM" id="CLU_045354_1_0_10"/>
<reference evidence="7 8" key="1">
    <citation type="journal article" date="2012" name="J. Bacteriol.">
        <title>Complete Genome Sequence of Flavobacterium indicum GPSTA100-9T, Isolated from Warm Spring Water.</title>
        <authorList>
            <person name="Barbier P."/>
            <person name="Houel A."/>
            <person name="Loux V."/>
            <person name="Poulain J."/>
            <person name="Bernardet J.F."/>
            <person name="Touchon M."/>
            <person name="Duchaud E."/>
        </authorList>
    </citation>
    <scope>NUCLEOTIDE SEQUENCE [LARGE SCALE GENOMIC DNA]</scope>
    <source>
        <strain evidence="8">DSM 17447 / CIP 109464 / GPTSA100-9</strain>
    </source>
</reference>
<proteinExistence type="predicted"/>
<dbReference type="GO" id="GO:0071470">
    <property type="term" value="P:cellular response to osmotic stress"/>
    <property type="evidence" value="ECO:0007669"/>
    <property type="project" value="InterPro"/>
</dbReference>
<reference evidence="8" key="2">
    <citation type="submission" date="2012-03" db="EMBL/GenBank/DDBJ databases">
        <title>Complete genome sequence of Flavobacterium indicum GPTSA100-9T, isolated from warm spring water.</title>
        <authorList>
            <person name="Barbier P."/>
            <person name="Houel A."/>
            <person name="Loux V."/>
            <person name="Poulain J."/>
            <person name="Bernardet J.-F."/>
            <person name="Touchon M."/>
            <person name="Duchaud E."/>
        </authorList>
    </citation>
    <scope>NUCLEOTIDE SEQUENCE [LARGE SCALE GENOMIC DNA]</scope>
    <source>
        <strain evidence="8">DSM 17447 / CIP 109464 / GPTSA100-9</strain>
    </source>
</reference>
<keyword evidence="8" id="KW-1185">Reference proteome</keyword>
<accession>H8XQP6</accession>
<gene>
    <name evidence="7" type="primary">mscS2</name>
    <name evidence="7" type="ordered locus">KQS_06925</name>
</gene>
<evidence type="ECO:0000256" key="3">
    <source>
        <dbReference type="ARBA" id="ARBA00022989"/>
    </source>
</evidence>
<dbReference type="OrthoDB" id="9775207at2"/>
<name>H8XQP6_FLAIG</name>
<comment type="subcellular location">
    <subcellularLocation>
        <location evidence="1">Membrane</location>
    </subcellularLocation>
</comment>
<dbReference type="InterPro" id="IPR023408">
    <property type="entry name" value="MscS_beta-dom_sf"/>
</dbReference>
<dbReference type="InterPro" id="IPR010920">
    <property type="entry name" value="LSM_dom_sf"/>
</dbReference>
<evidence type="ECO:0000313" key="8">
    <source>
        <dbReference type="Proteomes" id="UP000007599"/>
    </source>
</evidence>
<feature type="transmembrane region" description="Helical" evidence="5">
    <location>
        <begin position="144"/>
        <end position="165"/>
    </location>
</feature>
<dbReference type="EMBL" id="HE774682">
    <property type="protein sequence ID" value="CCG53344.1"/>
    <property type="molecule type" value="Genomic_DNA"/>
</dbReference>
<dbReference type="PANTHER" id="PTHR30414:SF0">
    <property type="entry name" value="MINICONDUCTANCE MECHANOSENSITIVE CHANNEL YBDG"/>
    <property type="match status" value="1"/>
</dbReference>
<dbReference type="Pfam" id="PF00924">
    <property type="entry name" value="MS_channel_2nd"/>
    <property type="match status" value="1"/>
</dbReference>
<evidence type="ECO:0000256" key="2">
    <source>
        <dbReference type="ARBA" id="ARBA00022692"/>
    </source>
</evidence>
<dbReference type="Proteomes" id="UP000007599">
    <property type="component" value="Chromosome I"/>
</dbReference>
<evidence type="ECO:0000259" key="6">
    <source>
        <dbReference type="Pfam" id="PF00924"/>
    </source>
</evidence>
<keyword evidence="3 5" id="KW-1133">Transmembrane helix</keyword>
<keyword evidence="2 5" id="KW-0812">Transmembrane</keyword>
<dbReference type="Gene3D" id="2.30.30.60">
    <property type="match status" value="1"/>
</dbReference>
<dbReference type="PANTHER" id="PTHR30414">
    <property type="entry name" value="MINICONDUCTANCE MECHANOSENSITIVE CHANNEL YBDG"/>
    <property type="match status" value="1"/>
</dbReference>
<sequence>MKLYDIAEPILKNLEVSPTLSLYINLVVNLIILGIIAYILDYVFKKILIVCLAVVAIRTKSSFDDFLVANKTAKYMAHLVPLYYISKKVPLVLDKFVYWESLFTKLVKFNIIILSILILRSILNALRDYLKLQPKYKDKPIDSYVQVIMITMWIYAFISFILILFDTTKTTLLTTFGSVSAVIILIFRDTILGFVASIQVTVNDMVRIGDWITVEKYGADGDVEEINLATVKVRNFDNTTSTIPTYSLISDSFRNWRGMINSDGRRIKRHILIKGGSVRFLKDEELEHLKRIQFISTYIDKRKQDIDKFNSSNQIDKSLSINGRNLTNLGLFRKYIQQYILSHPGINKDMLLMVRYLQPTEKGIPLEIYCFSKDKKWENYEYIMADIFDHVIASIKYFDLELFELQPAKNQDDFTL</sequence>
<dbReference type="PATRIC" id="fig|1094466.5.peg.1363"/>
<feature type="transmembrane region" description="Helical" evidence="5">
    <location>
        <begin position="106"/>
        <end position="123"/>
    </location>
</feature>
<feature type="domain" description="Mechanosensitive ion channel MscS" evidence="6">
    <location>
        <begin position="189"/>
        <end position="257"/>
    </location>
</feature>
<dbReference type="InterPro" id="IPR030192">
    <property type="entry name" value="YbdG"/>
</dbReference>
<dbReference type="GO" id="GO:0005886">
    <property type="term" value="C:plasma membrane"/>
    <property type="evidence" value="ECO:0007669"/>
    <property type="project" value="TreeGrafter"/>
</dbReference>
<feature type="transmembrane region" description="Helical" evidence="5">
    <location>
        <begin position="20"/>
        <end position="40"/>
    </location>
</feature>
<dbReference type="eggNOG" id="COG0668">
    <property type="taxonomic scope" value="Bacteria"/>
</dbReference>
<evidence type="ECO:0000313" key="7">
    <source>
        <dbReference type="EMBL" id="CCG53344.1"/>
    </source>
</evidence>
<dbReference type="KEGG" id="fin:KQS_06925"/>
<dbReference type="RefSeq" id="WP_014388469.1">
    <property type="nucleotide sequence ID" value="NC_017025.1"/>
</dbReference>
<dbReference type="GO" id="GO:0008381">
    <property type="term" value="F:mechanosensitive monoatomic ion channel activity"/>
    <property type="evidence" value="ECO:0007669"/>
    <property type="project" value="InterPro"/>
</dbReference>
<evidence type="ECO:0000256" key="1">
    <source>
        <dbReference type="ARBA" id="ARBA00004370"/>
    </source>
</evidence>
<dbReference type="SUPFAM" id="SSF50182">
    <property type="entry name" value="Sm-like ribonucleoproteins"/>
    <property type="match status" value="1"/>
</dbReference>
<keyword evidence="4 5" id="KW-0472">Membrane</keyword>
<protein>
    <submittedName>
        <fullName evidence="7">Probable small-conductance mechanosensitive ion channel MscS2</fullName>
    </submittedName>
</protein>
<evidence type="ECO:0000256" key="4">
    <source>
        <dbReference type="ARBA" id="ARBA00023136"/>
    </source>
</evidence>
<dbReference type="AlphaFoldDB" id="H8XQP6"/>
<dbReference type="STRING" id="1094466.KQS_06925"/>
<organism evidence="7 8">
    <name type="scientific">Flavobacterium indicum (strain DSM 17447 / CIP 109464 / GPTSA100-9)</name>
    <dbReference type="NCBI Taxonomy" id="1094466"/>
    <lineage>
        <taxon>Bacteria</taxon>
        <taxon>Pseudomonadati</taxon>
        <taxon>Bacteroidota</taxon>
        <taxon>Flavobacteriia</taxon>
        <taxon>Flavobacteriales</taxon>
        <taxon>Flavobacteriaceae</taxon>
        <taxon>Flavobacterium</taxon>
    </lineage>
</organism>
<dbReference type="InterPro" id="IPR006685">
    <property type="entry name" value="MscS_channel_2nd"/>
</dbReference>
<evidence type="ECO:0000256" key="5">
    <source>
        <dbReference type="SAM" id="Phobius"/>
    </source>
</evidence>